<name>A0A3P6QB39_DIBLA</name>
<evidence type="ECO:0008006" key="3">
    <source>
        <dbReference type="Google" id="ProtNLM"/>
    </source>
</evidence>
<protein>
    <recommendedName>
        <fullName evidence="3">Reverse transcriptase domain-containing protein</fullName>
    </recommendedName>
</protein>
<dbReference type="EMBL" id="UYRU01007551">
    <property type="protein sequence ID" value="VDK41210.1"/>
    <property type="molecule type" value="Genomic_DNA"/>
</dbReference>
<proteinExistence type="predicted"/>
<dbReference type="PANTHER" id="PTHR21301:SF10">
    <property type="entry name" value="REVERSE TRANSCRIPTASE DOMAIN-CONTAINING PROTEIN"/>
    <property type="match status" value="1"/>
</dbReference>
<reference evidence="1 2" key="1">
    <citation type="submission" date="2018-11" db="EMBL/GenBank/DDBJ databases">
        <authorList>
            <consortium name="Pathogen Informatics"/>
        </authorList>
    </citation>
    <scope>NUCLEOTIDE SEQUENCE [LARGE SCALE GENOMIC DNA]</scope>
</reference>
<keyword evidence="2" id="KW-1185">Reference proteome</keyword>
<dbReference type="AlphaFoldDB" id="A0A3P6QB39"/>
<accession>A0A3P6QB39</accession>
<evidence type="ECO:0000313" key="1">
    <source>
        <dbReference type="EMBL" id="VDK41210.1"/>
    </source>
</evidence>
<organism evidence="1 2">
    <name type="scientific">Dibothriocephalus latus</name>
    <name type="common">Fish tapeworm</name>
    <name type="synonym">Diphyllobothrium latum</name>
    <dbReference type="NCBI Taxonomy" id="60516"/>
    <lineage>
        <taxon>Eukaryota</taxon>
        <taxon>Metazoa</taxon>
        <taxon>Spiralia</taxon>
        <taxon>Lophotrochozoa</taxon>
        <taxon>Platyhelminthes</taxon>
        <taxon>Cestoda</taxon>
        <taxon>Eucestoda</taxon>
        <taxon>Diphyllobothriidea</taxon>
        <taxon>Diphyllobothriidae</taxon>
        <taxon>Dibothriocephalus</taxon>
    </lineage>
</organism>
<sequence>MRIDDAALGSPLALFLANVFLGKIKKTDLKDIGNDLDFYSQYMNNISCLIGHNTATKTAGRMFNSAHSSLKYFQESETDNEVAFLDVLLYRQEDGSFQRRIYRKKP</sequence>
<dbReference type="OrthoDB" id="10018421at2759"/>
<dbReference type="PANTHER" id="PTHR21301">
    <property type="entry name" value="REVERSE TRANSCRIPTASE"/>
    <property type="match status" value="1"/>
</dbReference>
<evidence type="ECO:0000313" key="2">
    <source>
        <dbReference type="Proteomes" id="UP000281553"/>
    </source>
</evidence>
<dbReference type="Proteomes" id="UP000281553">
    <property type="component" value="Unassembled WGS sequence"/>
</dbReference>
<gene>
    <name evidence="1" type="ORF">DILT_LOCUS1217</name>
</gene>